<organism evidence="1 2">
    <name type="scientific">Daedalea quercina L-15889</name>
    <dbReference type="NCBI Taxonomy" id="1314783"/>
    <lineage>
        <taxon>Eukaryota</taxon>
        <taxon>Fungi</taxon>
        <taxon>Dikarya</taxon>
        <taxon>Basidiomycota</taxon>
        <taxon>Agaricomycotina</taxon>
        <taxon>Agaricomycetes</taxon>
        <taxon>Polyporales</taxon>
        <taxon>Fomitopsis</taxon>
    </lineage>
</organism>
<sequence>MATLHARPTEIPGRSLVAGQRQEDVTEFSTGLFLEGLVERQPDMFLQEPQEVLLEALNVRVSGATIYRTLRKRRFSRHSLGHRM</sequence>
<keyword evidence="2" id="KW-1185">Reference proteome</keyword>
<dbReference type="AlphaFoldDB" id="A0A165N3A3"/>
<protein>
    <recommendedName>
        <fullName evidence="3">Transposase Tc1-like domain-containing protein</fullName>
    </recommendedName>
</protein>
<gene>
    <name evidence="1" type="ORF">DAEQUDRAFT_768034</name>
</gene>
<evidence type="ECO:0000313" key="2">
    <source>
        <dbReference type="Proteomes" id="UP000076727"/>
    </source>
</evidence>
<dbReference type="OrthoDB" id="3227781at2759"/>
<dbReference type="Proteomes" id="UP000076727">
    <property type="component" value="Unassembled WGS sequence"/>
</dbReference>
<accession>A0A165N3A3</accession>
<evidence type="ECO:0000313" key="1">
    <source>
        <dbReference type="EMBL" id="KZT66459.1"/>
    </source>
</evidence>
<reference evidence="1 2" key="1">
    <citation type="journal article" date="2016" name="Mol. Biol. Evol.">
        <title>Comparative Genomics of Early-Diverging Mushroom-Forming Fungi Provides Insights into the Origins of Lignocellulose Decay Capabilities.</title>
        <authorList>
            <person name="Nagy L.G."/>
            <person name="Riley R."/>
            <person name="Tritt A."/>
            <person name="Adam C."/>
            <person name="Daum C."/>
            <person name="Floudas D."/>
            <person name="Sun H."/>
            <person name="Yadav J.S."/>
            <person name="Pangilinan J."/>
            <person name="Larsson K.H."/>
            <person name="Matsuura K."/>
            <person name="Barry K."/>
            <person name="Labutti K."/>
            <person name="Kuo R."/>
            <person name="Ohm R.A."/>
            <person name="Bhattacharya S.S."/>
            <person name="Shirouzu T."/>
            <person name="Yoshinaga Y."/>
            <person name="Martin F.M."/>
            <person name="Grigoriev I.V."/>
            <person name="Hibbett D.S."/>
        </authorList>
    </citation>
    <scope>NUCLEOTIDE SEQUENCE [LARGE SCALE GENOMIC DNA]</scope>
    <source>
        <strain evidence="1 2">L-15889</strain>
    </source>
</reference>
<name>A0A165N3A3_9APHY</name>
<dbReference type="EMBL" id="KV429089">
    <property type="protein sequence ID" value="KZT66459.1"/>
    <property type="molecule type" value="Genomic_DNA"/>
</dbReference>
<proteinExistence type="predicted"/>
<evidence type="ECO:0008006" key="3">
    <source>
        <dbReference type="Google" id="ProtNLM"/>
    </source>
</evidence>